<gene>
    <name evidence="2" type="ORF">OKA05_28580</name>
</gene>
<comment type="caution">
    <text evidence="2">The sequence shown here is derived from an EMBL/GenBank/DDBJ whole genome shotgun (WGS) entry which is preliminary data.</text>
</comment>
<feature type="region of interest" description="Disordered" evidence="1">
    <location>
        <begin position="1"/>
        <end position="49"/>
    </location>
</feature>
<protein>
    <submittedName>
        <fullName evidence="2">Uncharacterized protein</fullName>
    </submittedName>
</protein>
<feature type="compositionally biased region" description="Basic and acidic residues" evidence="1">
    <location>
        <begin position="1"/>
        <end position="12"/>
    </location>
</feature>
<keyword evidence="3" id="KW-1185">Reference proteome</keyword>
<dbReference type="Proteomes" id="UP001320876">
    <property type="component" value="Unassembled WGS sequence"/>
</dbReference>
<sequence>MPKEEAEMRDELAGSEGVAGADASQPERHSRSATGEGAGSRADSSTSQHHLHYDRYKGWILRVTVQVGTKVIGKRLKFRLRTHDLAEAQKARELVIGVLRRLGLTVRVRMQRPVKIGDWMAPGRRDP</sequence>
<evidence type="ECO:0000313" key="3">
    <source>
        <dbReference type="Proteomes" id="UP001320876"/>
    </source>
</evidence>
<evidence type="ECO:0000313" key="2">
    <source>
        <dbReference type="EMBL" id="MCW1926542.1"/>
    </source>
</evidence>
<accession>A0ABT3GST1</accession>
<proteinExistence type="predicted"/>
<dbReference type="EMBL" id="JAPDDT010000029">
    <property type="protein sequence ID" value="MCW1926542.1"/>
    <property type="molecule type" value="Genomic_DNA"/>
</dbReference>
<organism evidence="2 3">
    <name type="scientific">Luteolibacter arcticus</name>
    <dbReference type="NCBI Taxonomy" id="1581411"/>
    <lineage>
        <taxon>Bacteria</taxon>
        <taxon>Pseudomonadati</taxon>
        <taxon>Verrucomicrobiota</taxon>
        <taxon>Verrucomicrobiia</taxon>
        <taxon>Verrucomicrobiales</taxon>
        <taxon>Verrucomicrobiaceae</taxon>
        <taxon>Luteolibacter</taxon>
    </lineage>
</organism>
<name>A0ABT3GST1_9BACT</name>
<dbReference type="RefSeq" id="WP_264490650.1">
    <property type="nucleotide sequence ID" value="NZ_JAPDDT010000029.1"/>
</dbReference>
<reference evidence="2 3" key="1">
    <citation type="submission" date="2022-10" db="EMBL/GenBank/DDBJ databases">
        <title>Luteolibacter arcticus strain CCTCC AB 2014275, whole genome shotgun sequencing project.</title>
        <authorList>
            <person name="Zhao G."/>
            <person name="Shen L."/>
        </authorList>
    </citation>
    <scope>NUCLEOTIDE SEQUENCE [LARGE SCALE GENOMIC DNA]</scope>
    <source>
        <strain evidence="2 3">CCTCC AB 2014275</strain>
    </source>
</reference>
<evidence type="ECO:0000256" key="1">
    <source>
        <dbReference type="SAM" id="MobiDB-lite"/>
    </source>
</evidence>